<dbReference type="CDD" id="cd06223">
    <property type="entry name" value="PRTases_typeI"/>
    <property type="match status" value="1"/>
</dbReference>
<keyword evidence="6 15" id="KW-0963">Cytoplasm</keyword>
<evidence type="ECO:0000259" key="16">
    <source>
        <dbReference type="Pfam" id="PF00156"/>
    </source>
</evidence>
<evidence type="ECO:0000256" key="15">
    <source>
        <dbReference type="RuleBase" id="RU364099"/>
    </source>
</evidence>
<dbReference type="GO" id="GO:0005829">
    <property type="term" value="C:cytosol"/>
    <property type="evidence" value="ECO:0007669"/>
    <property type="project" value="TreeGrafter"/>
</dbReference>
<dbReference type="GO" id="GO:0000166">
    <property type="term" value="F:nucleotide binding"/>
    <property type="evidence" value="ECO:0007669"/>
    <property type="project" value="UniProtKB-KW"/>
</dbReference>
<dbReference type="InterPro" id="IPR000836">
    <property type="entry name" value="PRTase_dom"/>
</dbReference>
<dbReference type="GO" id="GO:0000287">
    <property type="term" value="F:magnesium ion binding"/>
    <property type="evidence" value="ECO:0007669"/>
    <property type="project" value="TreeGrafter"/>
</dbReference>
<keyword evidence="12 15" id="KW-0460">Magnesium</keyword>
<dbReference type="Proteomes" id="UP000027601">
    <property type="component" value="Unassembled WGS sequence"/>
</dbReference>
<dbReference type="GO" id="GO:0052657">
    <property type="term" value="F:guanine phosphoribosyltransferase activity"/>
    <property type="evidence" value="ECO:0007669"/>
    <property type="project" value="RHEA"/>
</dbReference>
<evidence type="ECO:0000256" key="7">
    <source>
        <dbReference type="ARBA" id="ARBA00022676"/>
    </source>
</evidence>
<dbReference type="Pfam" id="PF00156">
    <property type="entry name" value="Pribosyltran"/>
    <property type="match status" value="1"/>
</dbReference>
<dbReference type="SUPFAM" id="SSF53271">
    <property type="entry name" value="PRTase-like"/>
    <property type="match status" value="1"/>
</dbReference>
<keyword evidence="8 15" id="KW-0808">Transferase</keyword>
<evidence type="ECO:0000256" key="1">
    <source>
        <dbReference type="ARBA" id="ARBA00001946"/>
    </source>
</evidence>
<dbReference type="eggNOG" id="COG0634">
    <property type="taxonomic scope" value="Bacteria"/>
</dbReference>
<evidence type="ECO:0000256" key="10">
    <source>
        <dbReference type="ARBA" id="ARBA00022726"/>
    </source>
</evidence>
<dbReference type="AlphaFoldDB" id="A0A069D467"/>
<evidence type="ECO:0000256" key="3">
    <source>
        <dbReference type="ARBA" id="ARBA00004669"/>
    </source>
</evidence>
<dbReference type="GO" id="GO:0046100">
    <property type="term" value="P:hypoxanthine metabolic process"/>
    <property type="evidence" value="ECO:0007669"/>
    <property type="project" value="TreeGrafter"/>
</dbReference>
<dbReference type="EMBL" id="BAJS01000014">
    <property type="protein sequence ID" value="GAK37130.1"/>
    <property type="molecule type" value="Genomic_DNA"/>
</dbReference>
<name>A0A069D467_9BACE</name>
<dbReference type="GO" id="GO:0006166">
    <property type="term" value="P:purine ribonucleoside salvage"/>
    <property type="evidence" value="ECO:0007669"/>
    <property type="project" value="UniProtKB-KW"/>
</dbReference>
<comment type="cofactor">
    <cofactor evidence="1 15">
        <name>Mg(2+)</name>
        <dbReference type="ChEBI" id="CHEBI:18420"/>
    </cofactor>
</comment>
<dbReference type="GO" id="GO:0032264">
    <property type="term" value="P:IMP salvage"/>
    <property type="evidence" value="ECO:0007669"/>
    <property type="project" value="UniProtKB-UniPathway"/>
</dbReference>
<evidence type="ECO:0000313" key="17">
    <source>
        <dbReference type="EMBL" id="GAK37130.1"/>
    </source>
</evidence>
<comment type="subcellular location">
    <subcellularLocation>
        <location evidence="2 15">Cytoplasm</location>
    </subcellularLocation>
</comment>
<evidence type="ECO:0000256" key="11">
    <source>
        <dbReference type="ARBA" id="ARBA00022741"/>
    </source>
</evidence>
<comment type="pathway">
    <text evidence="3 15">Purine metabolism; IMP biosynthesis via salvage pathway; IMP from hypoxanthine: step 1/1.</text>
</comment>
<dbReference type="EC" id="2.4.2.8" evidence="5 15"/>
<evidence type="ECO:0000256" key="4">
    <source>
        <dbReference type="ARBA" id="ARBA00008391"/>
    </source>
</evidence>
<reference evidence="17 18" key="1">
    <citation type="journal article" date="2015" name="Microbes Environ.">
        <title>Distribution and evolution of nitrogen fixation genes in the phylum bacteroidetes.</title>
        <authorList>
            <person name="Inoue J."/>
            <person name="Oshima K."/>
            <person name="Suda W."/>
            <person name="Sakamoto M."/>
            <person name="Iino T."/>
            <person name="Noda S."/>
            <person name="Hongoh Y."/>
            <person name="Hattori M."/>
            <person name="Ohkuma M."/>
        </authorList>
    </citation>
    <scope>NUCLEOTIDE SEQUENCE [LARGE SCALE GENOMIC DNA]</scope>
    <source>
        <strain evidence="17 18">JCM 15093</strain>
    </source>
</reference>
<comment type="catalytic activity">
    <reaction evidence="13">
        <text>GMP + diphosphate = guanine + 5-phospho-alpha-D-ribose 1-diphosphate</text>
        <dbReference type="Rhea" id="RHEA:25424"/>
        <dbReference type="ChEBI" id="CHEBI:16235"/>
        <dbReference type="ChEBI" id="CHEBI:33019"/>
        <dbReference type="ChEBI" id="CHEBI:58017"/>
        <dbReference type="ChEBI" id="CHEBI:58115"/>
        <dbReference type="EC" id="2.4.2.8"/>
    </reaction>
    <physiologicalReaction direction="right-to-left" evidence="13">
        <dbReference type="Rhea" id="RHEA:25426"/>
    </physiologicalReaction>
</comment>
<dbReference type="InterPro" id="IPR050408">
    <property type="entry name" value="HGPRT"/>
</dbReference>
<comment type="catalytic activity">
    <reaction evidence="14">
        <text>IMP + diphosphate = hypoxanthine + 5-phospho-alpha-D-ribose 1-diphosphate</text>
        <dbReference type="Rhea" id="RHEA:17973"/>
        <dbReference type="ChEBI" id="CHEBI:17368"/>
        <dbReference type="ChEBI" id="CHEBI:33019"/>
        <dbReference type="ChEBI" id="CHEBI:58017"/>
        <dbReference type="ChEBI" id="CHEBI:58053"/>
        <dbReference type="EC" id="2.4.2.8"/>
    </reaction>
    <physiologicalReaction direction="right-to-left" evidence="14">
        <dbReference type="Rhea" id="RHEA:17975"/>
    </physiologicalReaction>
</comment>
<proteinExistence type="inferred from homology"/>
<dbReference type="STRING" id="1121097.GCA_000428125_00864"/>
<dbReference type="PANTHER" id="PTHR43340">
    <property type="entry name" value="HYPOXANTHINE-GUANINE PHOSPHORIBOSYLTRANSFERASE"/>
    <property type="match status" value="1"/>
</dbReference>
<evidence type="ECO:0000256" key="14">
    <source>
        <dbReference type="ARBA" id="ARBA00049402"/>
    </source>
</evidence>
<dbReference type="UniPathway" id="UPA00591">
    <property type="reaction ID" value="UER00648"/>
</dbReference>
<comment type="caution">
    <text evidence="17">The sequence shown here is derived from an EMBL/GenBank/DDBJ whole genome shotgun (WGS) entry which is preliminary data.</text>
</comment>
<evidence type="ECO:0000313" key="18">
    <source>
        <dbReference type="Proteomes" id="UP000027601"/>
    </source>
</evidence>
<evidence type="ECO:0000256" key="13">
    <source>
        <dbReference type="ARBA" id="ARBA00048811"/>
    </source>
</evidence>
<keyword evidence="11 15" id="KW-0547">Nucleotide-binding</keyword>
<dbReference type="InterPro" id="IPR005904">
    <property type="entry name" value="Hxn_phspho_trans"/>
</dbReference>
<dbReference type="GO" id="GO:0004422">
    <property type="term" value="F:hypoxanthine phosphoribosyltransferase activity"/>
    <property type="evidence" value="ECO:0007669"/>
    <property type="project" value="InterPro"/>
</dbReference>
<comment type="similarity">
    <text evidence="4 15">Belongs to the purine/pyrimidine phosphoribosyltransferase family.</text>
</comment>
<dbReference type="InterPro" id="IPR029057">
    <property type="entry name" value="PRTase-like"/>
</dbReference>
<keyword evidence="7 15" id="KW-0328">Glycosyltransferase</keyword>
<dbReference type="GO" id="GO:0032263">
    <property type="term" value="P:GMP salvage"/>
    <property type="evidence" value="ECO:0007669"/>
    <property type="project" value="TreeGrafter"/>
</dbReference>
<gene>
    <name evidence="17" type="ORF">JCM15093_2349</name>
</gene>
<evidence type="ECO:0000256" key="9">
    <source>
        <dbReference type="ARBA" id="ARBA00022723"/>
    </source>
</evidence>
<dbReference type="GO" id="GO:0006178">
    <property type="term" value="P:guanine salvage"/>
    <property type="evidence" value="ECO:0007669"/>
    <property type="project" value="TreeGrafter"/>
</dbReference>
<evidence type="ECO:0000256" key="2">
    <source>
        <dbReference type="ARBA" id="ARBA00004496"/>
    </source>
</evidence>
<organism evidence="17 18">
    <name type="scientific">Bacteroides graminisolvens DSM 19988 = JCM 15093</name>
    <dbReference type="NCBI Taxonomy" id="1121097"/>
    <lineage>
        <taxon>Bacteria</taxon>
        <taxon>Pseudomonadati</taxon>
        <taxon>Bacteroidota</taxon>
        <taxon>Bacteroidia</taxon>
        <taxon>Bacteroidales</taxon>
        <taxon>Bacteroidaceae</taxon>
        <taxon>Bacteroides</taxon>
    </lineage>
</organism>
<sequence>MEWNKNRTFAPLLLIQPVMDTIQIKDKQFSISIKEEDILKEVKRVADEINRDLKDKNPLFLSVLNGSFMFTADLMKHIAIPCEVSFVKLASYQGVSSTGTIKEVIGINEDIAGRTIVIVEDIVDTGLTMQRLIETLGTRHPKEILIASLLVKPEKLKVKLDINYVAMEIPNDFIVGYGLDYDGYGRNYPDIYTVVEE</sequence>
<evidence type="ECO:0000256" key="12">
    <source>
        <dbReference type="ARBA" id="ARBA00022842"/>
    </source>
</evidence>
<evidence type="ECO:0000256" key="5">
    <source>
        <dbReference type="ARBA" id="ARBA00011895"/>
    </source>
</evidence>
<keyword evidence="10 15" id="KW-0660">Purine salvage</keyword>
<evidence type="ECO:0000256" key="6">
    <source>
        <dbReference type="ARBA" id="ARBA00022490"/>
    </source>
</evidence>
<keyword evidence="18" id="KW-1185">Reference proteome</keyword>
<evidence type="ECO:0000256" key="8">
    <source>
        <dbReference type="ARBA" id="ARBA00022679"/>
    </source>
</evidence>
<keyword evidence="9 15" id="KW-0479">Metal-binding</keyword>
<dbReference type="Gene3D" id="3.40.50.2020">
    <property type="match status" value="1"/>
</dbReference>
<dbReference type="NCBIfam" id="TIGR01203">
    <property type="entry name" value="HGPRTase"/>
    <property type="match status" value="1"/>
</dbReference>
<accession>A0A069D467</accession>
<protein>
    <recommendedName>
        <fullName evidence="5 15">Hypoxanthine phosphoribosyltransferase</fullName>
        <ecNumber evidence="5 15">2.4.2.8</ecNumber>
    </recommendedName>
</protein>
<dbReference type="PANTHER" id="PTHR43340:SF1">
    <property type="entry name" value="HYPOXANTHINE PHOSPHORIBOSYLTRANSFERASE"/>
    <property type="match status" value="1"/>
</dbReference>
<feature type="domain" description="Phosphoribosyltransferase" evidence="16">
    <location>
        <begin position="36"/>
        <end position="181"/>
    </location>
</feature>